<dbReference type="AlphaFoldDB" id="X0IWA2"/>
<gene>
    <name evidence="1" type="ORF">FOPG_00678</name>
</gene>
<dbReference type="HOGENOM" id="CLU_3032457_0_0_1"/>
<protein>
    <submittedName>
        <fullName evidence="1">Uncharacterized protein</fullName>
    </submittedName>
</protein>
<reference evidence="1" key="2">
    <citation type="submission" date="2012-05" db="EMBL/GenBank/DDBJ databases">
        <title>The Genome Annotation of Fusarium oxysporum PHW808.</title>
        <authorList>
            <consortium name="The Broad Institute Genomics Platform"/>
            <person name="Ma L.-J."/>
            <person name="Corby-Kistler H."/>
            <person name="Broz K."/>
            <person name="Gale L.R."/>
            <person name="Jonkers W."/>
            <person name="O'Donnell K."/>
            <person name="Ploetz R."/>
            <person name="Steinberg C."/>
            <person name="Schwartz D.C."/>
            <person name="VanEtten H."/>
            <person name="Zhou S."/>
            <person name="Young S.K."/>
            <person name="Zeng Q."/>
            <person name="Gargeya S."/>
            <person name="Fitzgerald M."/>
            <person name="Abouelleil A."/>
            <person name="Alvarado L."/>
            <person name="Chapman S.B."/>
            <person name="Gainer-Dewar J."/>
            <person name="Goldberg J."/>
            <person name="Griggs A."/>
            <person name="Gujja S."/>
            <person name="Hansen M."/>
            <person name="Howarth C."/>
            <person name="Imamovic A."/>
            <person name="Ireland A."/>
            <person name="Larimer J."/>
            <person name="McCowan C."/>
            <person name="Murphy C."/>
            <person name="Pearson M."/>
            <person name="Poon T.W."/>
            <person name="Priest M."/>
            <person name="Roberts A."/>
            <person name="Saif S."/>
            <person name="Shea T."/>
            <person name="Sykes S."/>
            <person name="Wortman J."/>
            <person name="Nusbaum C."/>
            <person name="Birren B."/>
        </authorList>
    </citation>
    <scope>NUCLEOTIDE SEQUENCE</scope>
    <source>
        <strain evidence="1">54008</strain>
    </source>
</reference>
<dbReference type="EMBL" id="JH658801">
    <property type="protein sequence ID" value="EXL88356.1"/>
    <property type="molecule type" value="Genomic_DNA"/>
</dbReference>
<dbReference type="Proteomes" id="UP000030676">
    <property type="component" value="Unassembled WGS sequence"/>
</dbReference>
<name>X0IWA2_FUSOX</name>
<organism evidence="1">
    <name type="scientific">Fusarium oxysporum f. sp. conglutinans race 2 54008</name>
    <dbReference type="NCBI Taxonomy" id="1089457"/>
    <lineage>
        <taxon>Eukaryota</taxon>
        <taxon>Fungi</taxon>
        <taxon>Dikarya</taxon>
        <taxon>Ascomycota</taxon>
        <taxon>Pezizomycotina</taxon>
        <taxon>Sordariomycetes</taxon>
        <taxon>Hypocreomycetidae</taxon>
        <taxon>Hypocreales</taxon>
        <taxon>Nectriaceae</taxon>
        <taxon>Fusarium</taxon>
        <taxon>Fusarium oxysporum species complex</taxon>
    </lineage>
</organism>
<evidence type="ECO:0000313" key="1">
    <source>
        <dbReference type="EMBL" id="EXL88356.1"/>
    </source>
</evidence>
<proteinExistence type="predicted"/>
<sequence>MRLCICVNLTYNQNYPHAAQSFMTSKSLALAVQAAQAPWSIVELDVEIVLIVPGT</sequence>
<reference evidence="1" key="1">
    <citation type="submission" date="2011-11" db="EMBL/GenBank/DDBJ databases">
        <title>The Genome Sequence of Fusarium oxysporum PHW808.</title>
        <authorList>
            <consortium name="The Broad Institute Genome Sequencing Platform"/>
            <person name="Ma L.-J."/>
            <person name="Gale L.R."/>
            <person name="Schwartz D.C."/>
            <person name="Zhou S."/>
            <person name="Corby-Kistler H."/>
            <person name="Young S.K."/>
            <person name="Zeng Q."/>
            <person name="Gargeya S."/>
            <person name="Fitzgerald M."/>
            <person name="Haas B."/>
            <person name="Abouelleil A."/>
            <person name="Alvarado L."/>
            <person name="Arachchi H.M."/>
            <person name="Berlin A."/>
            <person name="Brown A."/>
            <person name="Chapman S.B."/>
            <person name="Chen Z."/>
            <person name="Dunbar C."/>
            <person name="Freedman E."/>
            <person name="Gearin G."/>
            <person name="Goldberg J."/>
            <person name="Griggs A."/>
            <person name="Gujja S."/>
            <person name="Heiman D."/>
            <person name="Howarth C."/>
            <person name="Larson L."/>
            <person name="Lui A."/>
            <person name="MacDonald P.J.P."/>
            <person name="Montmayeur A."/>
            <person name="Murphy C."/>
            <person name="Neiman D."/>
            <person name="Pearson M."/>
            <person name="Priest M."/>
            <person name="Roberts A."/>
            <person name="Saif S."/>
            <person name="Shea T."/>
            <person name="Shenoy N."/>
            <person name="Sisk P."/>
            <person name="Stolte C."/>
            <person name="Sykes S."/>
            <person name="Wortman J."/>
            <person name="Nusbaum C."/>
            <person name="Birren B."/>
        </authorList>
    </citation>
    <scope>NUCLEOTIDE SEQUENCE [LARGE SCALE GENOMIC DNA]</scope>
    <source>
        <strain evidence="1">54008</strain>
    </source>
</reference>
<accession>X0IWA2</accession>